<evidence type="ECO:0000259" key="6">
    <source>
        <dbReference type="PROSITE" id="PS51900"/>
    </source>
</evidence>
<dbReference type="PROSITE" id="PS51898">
    <property type="entry name" value="TYR_RECOMBINASE"/>
    <property type="match status" value="1"/>
</dbReference>
<keyword evidence="3" id="KW-0233">DNA recombination</keyword>
<keyword evidence="8" id="KW-1185">Reference proteome</keyword>
<dbReference type="SUPFAM" id="SSF56349">
    <property type="entry name" value="DNA breaking-rejoining enzymes"/>
    <property type="match status" value="1"/>
</dbReference>
<dbReference type="Proteomes" id="UP001501727">
    <property type="component" value="Unassembled WGS sequence"/>
</dbReference>
<dbReference type="InterPro" id="IPR044068">
    <property type="entry name" value="CB"/>
</dbReference>
<dbReference type="EMBL" id="BAAAZU010000001">
    <property type="protein sequence ID" value="GAA3913902.1"/>
    <property type="molecule type" value="Genomic_DNA"/>
</dbReference>
<organism evidence="7 8">
    <name type="scientific">Luteimonas lutimaris</name>
    <dbReference type="NCBI Taxonomy" id="698645"/>
    <lineage>
        <taxon>Bacteria</taxon>
        <taxon>Pseudomonadati</taxon>
        <taxon>Pseudomonadota</taxon>
        <taxon>Gammaproteobacteria</taxon>
        <taxon>Lysobacterales</taxon>
        <taxon>Lysobacteraceae</taxon>
        <taxon>Luteimonas</taxon>
    </lineage>
</organism>
<dbReference type="PROSITE" id="PS51900">
    <property type="entry name" value="CB"/>
    <property type="match status" value="1"/>
</dbReference>
<evidence type="ECO:0000256" key="1">
    <source>
        <dbReference type="ARBA" id="ARBA00022908"/>
    </source>
</evidence>
<evidence type="ECO:0000259" key="5">
    <source>
        <dbReference type="PROSITE" id="PS51898"/>
    </source>
</evidence>
<feature type="domain" description="Tyr recombinase" evidence="5">
    <location>
        <begin position="114"/>
        <end position="296"/>
    </location>
</feature>
<dbReference type="Pfam" id="PF12835">
    <property type="entry name" value="Integrase_1"/>
    <property type="match status" value="1"/>
</dbReference>
<dbReference type="Pfam" id="PF12834">
    <property type="entry name" value="Phage_int_SAM_2"/>
    <property type="match status" value="1"/>
</dbReference>
<evidence type="ECO:0000313" key="8">
    <source>
        <dbReference type="Proteomes" id="UP001501727"/>
    </source>
</evidence>
<feature type="domain" description="Core-binding (CB)" evidence="6">
    <location>
        <begin position="9"/>
        <end position="90"/>
    </location>
</feature>
<dbReference type="InterPro" id="IPR013762">
    <property type="entry name" value="Integrase-like_cat_sf"/>
</dbReference>
<protein>
    <submittedName>
        <fullName evidence="7">Integrase domain-containing protein</fullName>
    </submittedName>
</protein>
<reference evidence="8" key="1">
    <citation type="journal article" date="2019" name="Int. J. Syst. Evol. Microbiol.">
        <title>The Global Catalogue of Microorganisms (GCM) 10K type strain sequencing project: providing services to taxonomists for standard genome sequencing and annotation.</title>
        <authorList>
            <consortium name="The Broad Institute Genomics Platform"/>
            <consortium name="The Broad Institute Genome Sequencing Center for Infectious Disease"/>
            <person name="Wu L."/>
            <person name="Ma J."/>
        </authorList>
    </citation>
    <scope>NUCLEOTIDE SEQUENCE [LARGE SCALE GENOMIC DNA]</scope>
    <source>
        <strain evidence="8">JCM 16916</strain>
    </source>
</reference>
<dbReference type="InterPro" id="IPR024457">
    <property type="entry name" value="Putative_integrase_N"/>
</dbReference>
<keyword evidence="1" id="KW-0229">DNA integration</keyword>
<keyword evidence="2 4" id="KW-0238">DNA-binding</keyword>
<evidence type="ECO:0000256" key="4">
    <source>
        <dbReference type="PROSITE-ProRule" id="PRU01248"/>
    </source>
</evidence>
<evidence type="ECO:0000313" key="7">
    <source>
        <dbReference type="EMBL" id="GAA3913902.1"/>
    </source>
</evidence>
<dbReference type="InterPro" id="IPR011010">
    <property type="entry name" value="DNA_brk_join_enz"/>
</dbReference>
<comment type="caution">
    <text evidence="7">The sequence shown here is derived from an EMBL/GenBank/DDBJ whole genome shotgun (WGS) entry which is preliminary data.</text>
</comment>
<evidence type="ECO:0000256" key="3">
    <source>
        <dbReference type="ARBA" id="ARBA00023172"/>
    </source>
</evidence>
<gene>
    <name evidence="7" type="ORF">GCM10022229_03530</name>
</gene>
<sequence length="296" mass="32086">MSRKNKFRASLAAASARLGGSHLTREARQRTTAAFTKVMYEEGFTHLAHAKNISGRHLRIYVAVRKAQGIGQRTLQNELAHLRGILRSARNHAVADAPELTNGELGIGGGSRLGTNTALTGPTYDQVFAKAESQGRLGLAAILGLERFLGLRGNEALHARTDTLRRWSQELSNGGKITVLAGTKGGRPRTVTIGSIFEAMAAVSNALTIAEAQGGFLVVRSDGLPAGGLLQARRIYHSWAHRNGIKPHSARYAFARAQRDFYLEKGYSAREALIAVSHDLGHGDGRGRWVKSVYMR</sequence>
<dbReference type="InterPro" id="IPR002104">
    <property type="entry name" value="Integrase_catalytic"/>
</dbReference>
<name>A0ABP7M6M9_9GAMM</name>
<dbReference type="Gene3D" id="1.10.443.10">
    <property type="entry name" value="Intergrase catalytic core"/>
    <property type="match status" value="1"/>
</dbReference>
<evidence type="ECO:0000256" key="2">
    <source>
        <dbReference type="ARBA" id="ARBA00023125"/>
    </source>
</evidence>
<accession>A0ABP7M6M9</accession>
<dbReference type="InterPro" id="IPR024456">
    <property type="entry name" value="Integrase_catalytic_putative"/>
</dbReference>
<proteinExistence type="predicted"/>
<dbReference type="RefSeq" id="WP_344758196.1">
    <property type="nucleotide sequence ID" value="NZ_BAAAZU010000001.1"/>
</dbReference>